<feature type="transmembrane region" description="Helical" evidence="2">
    <location>
        <begin position="730"/>
        <end position="750"/>
    </location>
</feature>
<sequence>MPSGKENGNGPATAAERQIDELLRTGRAERAELEPLDVHADEHDAEREIRGAFLTRRLIDSPDEGSSGWHPFAKSDGGQRPVIVIEDAVITGDFNLRAADLPYLLEFVRCRFERQPDLRQATLAGLVLRGCLLPGLSARNLRTGSDTVLQRCTSRGGLIHLADAELGGSLVLNDSELINPGRRAVYADRLRVAGAMLGMRLRVSGEIRIPGAQIGGNLTLSGAALRNRGRLAFNANGVQLGGSLRCDVDPNTKQPFTVAGRVFLPSAKIAGDLRMRDAVLEPGIAAPQRGESPHDDPTSTLIIDRSTISGDAQLDEGFRSGGTIRMVSSTIGGDLRMSRAWLDLSWARTPQQSVDNPLRALHIDGSAISGNLDARQIVVLGQIRMIDVRVQGSFQLNKSRLHGPRTDVLQANRSTVGSNLEIREADVVGSLQLQGTCIGASFDLRSTTLTSPAWHQHKLAYKPSLDLRAARIARDLVCATGSRPFHSEGEIQLRRAEIGRQTNFWGARLGDYMSPTAIGAFGLVTQELTLLPEQPPLGRVLLRQAQCELLDDNAQLWKAEGGVDVEDFSYDNLAKIVEPTDRETVRERLSWLRANSGGRYQPGPYDQLARVFSGNGNEEHAVTVLIEKERRRYQAIARATRPVFRPPVRLWSAMQRSTVSYGYRPLRALIWLVMLTAAGTIWFSWHPLREPVNRDDNPVWDPFLYTVDQLVPIINLGHDSMWQSTGASKWITVVLIAAGWILATTVAAGITRALRREVR</sequence>
<evidence type="ECO:0000313" key="3">
    <source>
        <dbReference type="EMBL" id="GAA2334972.1"/>
    </source>
</evidence>
<accession>A0ABN3FPS2</accession>
<dbReference type="Proteomes" id="UP001501218">
    <property type="component" value="Unassembled WGS sequence"/>
</dbReference>
<name>A0ABN3FPS2_9PSEU</name>
<keyword evidence="2" id="KW-0472">Membrane</keyword>
<evidence type="ECO:0000256" key="2">
    <source>
        <dbReference type="SAM" id="Phobius"/>
    </source>
</evidence>
<comment type="caution">
    <text evidence="3">The sequence shown here is derived from an EMBL/GenBank/DDBJ whole genome shotgun (WGS) entry which is preliminary data.</text>
</comment>
<gene>
    <name evidence="3" type="ORF">GCM10009854_08500</name>
</gene>
<feature type="region of interest" description="Disordered" evidence="1">
    <location>
        <begin position="1"/>
        <end position="20"/>
    </location>
</feature>
<dbReference type="RefSeq" id="WP_344126740.1">
    <property type="nucleotide sequence ID" value="NZ_BAAARA010000002.1"/>
</dbReference>
<keyword evidence="2" id="KW-1133">Transmembrane helix</keyword>
<evidence type="ECO:0000313" key="4">
    <source>
        <dbReference type="Proteomes" id="UP001501218"/>
    </source>
</evidence>
<dbReference type="EMBL" id="BAAARA010000002">
    <property type="protein sequence ID" value="GAA2334972.1"/>
    <property type="molecule type" value="Genomic_DNA"/>
</dbReference>
<keyword evidence="4" id="KW-1185">Reference proteome</keyword>
<organism evidence="3 4">
    <name type="scientific">Saccharopolyspora halophila</name>
    <dbReference type="NCBI Taxonomy" id="405551"/>
    <lineage>
        <taxon>Bacteria</taxon>
        <taxon>Bacillati</taxon>
        <taxon>Actinomycetota</taxon>
        <taxon>Actinomycetes</taxon>
        <taxon>Pseudonocardiales</taxon>
        <taxon>Pseudonocardiaceae</taxon>
        <taxon>Saccharopolyspora</taxon>
    </lineage>
</organism>
<evidence type="ECO:0000256" key="1">
    <source>
        <dbReference type="SAM" id="MobiDB-lite"/>
    </source>
</evidence>
<protein>
    <submittedName>
        <fullName evidence="3">Oxidoreductase</fullName>
    </submittedName>
</protein>
<keyword evidence="2" id="KW-0812">Transmembrane</keyword>
<reference evidence="3 4" key="1">
    <citation type="journal article" date="2019" name="Int. J. Syst. Evol. Microbiol.">
        <title>The Global Catalogue of Microorganisms (GCM) 10K type strain sequencing project: providing services to taxonomists for standard genome sequencing and annotation.</title>
        <authorList>
            <consortium name="The Broad Institute Genomics Platform"/>
            <consortium name="The Broad Institute Genome Sequencing Center for Infectious Disease"/>
            <person name="Wu L."/>
            <person name="Ma J."/>
        </authorList>
    </citation>
    <scope>NUCLEOTIDE SEQUENCE [LARGE SCALE GENOMIC DNA]</scope>
    <source>
        <strain evidence="3 4">JCM 16221</strain>
    </source>
</reference>
<proteinExistence type="predicted"/>